<keyword evidence="1" id="KW-0732">Signal</keyword>
<proteinExistence type="predicted"/>
<dbReference type="AlphaFoldDB" id="A0A1R3JDL2"/>
<feature type="chain" id="PRO_5012751639" evidence="1">
    <location>
        <begin position="27"/>
        <end position="57"/>
    </location>
</feature>
<accession>A0A1R3JDL2</accession>
<dbReference type="EMBL" id="AWWV01008136">
    <property type="protein sequence ID" value="OMO92919.1"/>
    <property type="molecule type" value="Genomic_DNA"/>
</dbReference>
<reference evidence="2 3" key="1">
    <citation type="submission" date="2013-09" db="EMBL/GenBank/DDBJ databases">
        <title>Corchorus capsularis genome sequencing.</title>
        <authorList>
            <person name="Alam M."/>
            <person name="Haque M.S."/>
            <person name="Islam M.S."/>
            <person name="Emdad E.M."/>
            <person name="Islam M.M."/>
            <person name="Ahmed B."/>
            <person name="Halim A."/>
            <person name="Hossen Q.M.M."/>
            <person name="Hossain M.Z."/>
            <person name="Ahmed R."/>
            <person name="Khan M.M."/>
            <person name="Islam R."/>
            <person name="Rashid M.M."/>
            <person name="Khan S.A."/>
            <person name="Rahman M.S."/>
            <person name="Alam M."/>
        </authorList>
    </citation>
    <scope>NUCLEOTIDE SEQUENCE [LARGE SCALE GENOMIC DNA]</scope>
    <source>
        <strain evidence="3">cv. CVL-1</strain>
        <tissue evidence="2">Whole seedling</tissue>
    </source>
</reference>
<feature type="signal peptide" evidence="1">
    <location>
        <begin position="1"/>
        <end position="26"/>
    </location>
</feature>
<comment type="caution">
    <text evidence="2">The sequence shown here is derived from an EMBL/GenBank/DDBJ whole genome shotgun (WGS) entry which is preliminary data.</text>
</comment>
<evidence type="ECO:0000256" key="1">
    <source>
        <dbReference type="SAM" id="SignalP"/>
    </source>
</evidence>
<name>A0A1R3JDL2_COCAP</name>
<evidence type="ECO:0000313" key="3">
    <source>
        <dbReference type="Proteomes" id="UP000188268"/>
    </source>
</evidence>
<evidence type="ECO:0000313" key="2">
    <source>
        <dbReference type="EMBL" id="OMO92919.1"/>
    </source>
</evidence>
<protein>
    <submittedName>
        <fullName evidence="2">Uncharacterized protein</fullName>
    </submittedName>
</protein>
<keyword evidence="3" id="KW-1185">Reference proteome</keyword>
<dbReference type="Gramene" id="OMO92919">
    <property type="protein sequence ID" value="OMO92919"/>
    <property type="gene ID" value="CCACVL1_06735"/>
</dbReference>
<sequence length="57" mass="5969">MVSMMSNSNTGSFLLVLVLLFKEAVAWLGFKAICILGCFGNIFGGKQIVGAAATLTN</sequence>
<gene>
    <name evidence="2" type="ORF">CCACVL1_06735</name>
</gene>
<organism evidence="2 3">
    <name type="scientific">Corchorus capsularis</name>
    <name type="common">Jute</name>
    <dbReference type="NCBI Taxonomy" id="210143"/>
    <lineage>
        <taxon>Eukaryota</taxon>
        <taxon>Viridiplantae</taxon>
        <taxon>Streptophyta</taxon>
        <taxon>Embryophyta</taxon>
        <taxon>Tracheophyta</taxon>
        <taxon>Spermatophyta</taxon>
        <taxon>Magnoliopsida</taxon>
        <taxon>eudicotyledons</taxon>
        <taxon>Gunneridae</taxon>
        <taxon>Pentapetalae</taxon>
        <taxon>rosids</taxon>
        <taxon>malvids</taxon>
        <taxon>Malvales</taxon>
        <taxon>Malvaceae</taxon>
        <taxon>Grewioideae</taxon>
        <taxon>Apeibeae</taxon>
        <taxon>Corchorus</taxon>
    </lineage>
</organism>
<dbReference type="Proteomes" id="UP000188268">
    <property type="component" value="Unassembled WGS sequence"/>
</dbReference>